<sequence>MFKKTLLSLAVASTLGLTGCLDDAQSGANANPDYKINDTTIDQSIVRPIFNPFITSPEFTVPANFDLILLLGAGQSPNFDFTGFTSGSDPASKTIADMAGFSTSGQIDLRFDGTLNPDTVLLNQSVFLLPLNMLPVSANTPDVELTGNPAYINSADPFDLAKFAVQNVRVEVVSLDGGSNNTIRITPLEPLEDQTKYLVLVTDTVTGADGQPTSQSIAYEQMSGDGPLGSGSLQSIRDLLQASVQLGQGWLAANSISNNITLAYTLTTSNTKTVMSAMTSPATYLTQLGQEVVLYSALQVVKDNMPAGTTASTVFAALADALSAAPQNTELAQKVGAAVGPYIADPSLVQTIVGSALQAGDIPFPQPRATAVYDATIKNASDMAAIAGSGNAPLIAAGDAVKVSEGAIELPYYLELPGSDGSGLVDGMWRGSTSAETTMNATIDALRGANPTLSNFAFPRDNDGTFNVTQYMPFPEENAKVAVPFTVFYPDPVATGGACIDGAAGITDVVVFQHGITADRSVATIPAINLTAQTLAGGKCVVTIAMDQPLHGLGDGTVGKISGLTPGGSYIDAADFPNADFVGERHFNYTAIPGTLTPQQESDITNVSSGSLSINLASLTTSRDNLRQAIIDLMNLSATVASGALDIDGTGTDYSATSLQGAKFHFVGHSLGGISGTPFTALAEDATLRAAYGAIGMAAFYPDFSSISLVNSGSQLAKLGENSPGFSPVILGGLAAAGVTQGSSALETFLYVWQSAMDSGDPVSYAKWLGNSIATEGATSLLVSEVVGDLTVPNEANVAPLGQALSAPLAGTEPLMALINLGAGVDPLTSGDLITASNPVPVAPVANASSFFFGGNPCSDANHTTFIAPATPANPNDSVCPNGSNTSQAFAEMIAEVIGNVTAQAIPVANAAVLGDSQTVGSALDQDK</sequence>
<dbReference type="AlphaFoldDB" id="A0A1H3DZQ1"/>
<dbReference type="InterPro" id="IPR029058">
    <property type="entry name" value="AB_hydrolase_fold"/>
</dbReference>
<dbReference type="Proteomes" id="UP000199675">
    <property type="component" value="Unassembled WGS sequence"/>
</dbReference>
<dbReference type="Gene3D" id="3.40.50.1820">
    <property type="entry name" value="alpha/beta hydrolase"/>
    <property type="match status" value="1"/>
</dbReference>
<evidence type="ECO:0000313" key="1">
    <source>
        <dbReference type="EMBL" id="SDX71896.1"/>
    </source>
</evidence>
<dbReference type="OrthoDB" id="5477453at2"/>
<dbReference type="STRING" id="488533.SAMN04487960_11515"/>
<protein>
    <submittedName>
        <fullName evidence="1">Virulence factor lipase N-terminal</fullName>
    </submittedName>
</protein>
<keyword evidence="2" id="KW-1185">Reference proteome</keyword>
<reference evidence="1 2" key="1">
    <citation type="submission" date="2016-10" db="EMBL/GenBank/DDBJ databases">
        <authorList>
            <person name="de Groot N.N."/>
        </authorList>
    </citation>
    <scope>NUCLEOTIDE SEQUENCE [LARGE SCALE GENOMIC DNA]</scope>
    <source>
        <strain evidence="1 2">CGMCC 1.7059</strain>
    </source>
</reference>
<organism evidence="1 2">
    <name type="scientific">Marinobacter mobilis</name>
    <dbReference type="NCBI Taxonomy" id="488533"/>
    <lineage>
        <taxon>Bacteria</taxon>
        <taxon>Pseudomonadati</taxon>
        <taxon>Pseudomonadota</taxon>
        <taxon>Gammaproteobacteria</taxon>
        <taxon>Pseudomonadales</taxon>
        <taxon>Marinobacteraceae</taxon>
        <taxon>Marinobacter</taxon>
    </lineage>
</organism>
<dbReference type="PROSITE" id="PS51257">
    <property type="entry name" value="PROKAR_LIPOPROTEIN"/>
    <property type="match status" value="1"/>
</dbReference>
<dbReference type="EMBL" id="FNNE01000015">
    <property type="protein sequence ID" value="SDX71896.1"/>
    <property type="molecule type" value="Genomic_DNA"/>
</dbReference>
<name>A0A1H3DZQ1_9GAMM</name>
<accession>A0A1H3DZQ1</accession>
<evidence type="ECO:0000313" key="2">
    <source>
        <dbReference type="Proteomes" id="UP000199675"/>
    </source>
</evidence>
<gene>
    <name evidence="1" type="ORF">SAMN04487960_11515</name>
</gene>
<proteinExistence type="predicted"/>